<evidence type="ECO:0000256" key="2">
    <source>
        <dbReference type="ARBA" id="ARBA00022692"/>
    </source>
</evidence>
<dbReference type="AlphaFoldDB" id="A0A378AHT0"/>
<dbReference type="GO" id="GO:0061513">
    <property type="term" value="F:glucose 6-phosphate:phosphate antiporter activity"/>
    <property type="evidence" value="ECO:0007669"/>
    <property type="project" value="TreeGrafter"/>
</dbReference>
<evidence type="ECO:0000313" key="7">
    <source>
        <dbReference type="Proteomes" id="UP000254387"/>
    </source>
</evidence>
<dbReference type="PANTHER" id="PTHR43826">
    <property type="entry name" value="GLUCOSE-6-PHOSPHATE EXCHANGER SLC37A4"/>
    <property type="match status" value="1"/>
</dbReference>
<name>A0A378AHT0_KLEPN</name>
<keyword evidence="3 5" id="KW-1133">Transmembrane helix</keyword>
<evidence type="ECO:0000313" key="6">
    <source>
        <dbReference type="EMBL" id="STV09161.1"/>
    </source>
</evidence>
<dbReference type="InterPro" id="IPR036259">
    <property type="entry name" value="MFS_trans_sf"/>
</dbReference>
<reference evidence="6 7" key="1">
    <citation type="submission" date="2018-06" db="EMBL/GenBank/DDBJ databases">
        <authorList>
            <consortium name="Pathogen Informatics"/>
            <person name="Doyle S."/>
        </authorList>
    </citation>
    <scope>NUCLEOTIDE SEQUENCE [LARGE SCALE GENOMIC DNA]</scope>
    <source>
        <strain evidence="6 7">NCTC5053</strain>
    </source>
</reference>
<dbReference type="Gene3D" id="1.20.1250.20">
    <property type="entry name" value="MFS general substrate transporter like domains"/>
    <property type="match status" value="1"/>
</dbReference>
<dbReference type="InterPro" id="IPR011701">
    <property type="entry name" value="MFS"/>
</dbReference>
<proteinExistence type="predicted"/>
<dbReference type="GO" id="GO:0016020">
    <property type="term" value="C:membrane"/>
    <property type="evidence" value="ECO:0007669"/>
    <property type="project" value="UniProtKB-ARBA"/>
</dbReference>
<dbReference type="EMBL" id="UGMN01000004">
    <property type="protein sequence ID" value="STV09161.1"/>
    <property type="molecule type" value="Genomic_DNA"/>
</dbReference>
<sequence>MAPIDTAKGLFTSKNILGDCLAYFMMVSVLYGLLTWIPLYLVKERGFDVMSMGFVASMPCIGGFIGAIGGGWISDKLLGRRRKPTMMFTAVSTVVMMLIMLNIPASTLAVCIGLFFVGFV</sequence>
<evidence type="ECO:0000256" key="3">
    <source>
        <dbReference type="ARBA" id="ARBA00022989"/>
    </source>
</evidence>
<dbReference type="SUPFAM" id="SSF103473">
    <property type="entry name" value="MFS general substrate transporter"/>
    <property type="match status" value="1"/>
</dbReference>
<accession>A0A378AHT0</accession>
<protein>
    <submittedName>
        <fullName evidence="6">D-glucarate permease</fullName>
    </submittedName>
</protein>
<feature type="transmembrane region" description="Helical" evidence="5">
    <location>
        <begin position="86"/>
        <end position="119"/>
    </location>
</feature>
<evidence type="ECO:0000256" key="1">
    <source>
        <dbReference type="ARBA" id="ARBA00004127"/>
    </source>
</evidence>
<keyword evidence="2 5" id="KW-0812">Transmembrane</keyword>
<dbReference type="GO" id="GO:0035435">
    <property type="term" value="P:phosphate ion transmembrane transport"/>
    <property type="evidence" value="ECO:0007669"/>
    <property type="project" value="TreeGrafter"/>
</dbReference>
<dbReference type="InterPro" id="IPR051337">
    <property type="entry name" value="OPA_Antiporter"/>
</dbReference>
<organism evidence="6 7">
    <name type="scientific">Klebsiella pneumoniae</name>
    <dbReference type="NCBI Taxonomy" id="573"/>
    <lineage>
        <taxon>Bacteria</taxon>
        <taxon>Pseudomonadati</taxon>
        <taxon>Pseudomonadota</taxon>
        <taxon>Gammaproteobacteria</taxon>
        <taxon>Enterobacterales</taxon>
        <taxon>Enterobacteriaceae</taxon>
        <taxon>Klebsiella/Raoultella group</taxon>
        <taxon>Klebsiella</taxon>
        <taxon>Klebsiella pneumoniae complex</taxon>
    </lineage>
</organism>
<dbReference type="Proteomes" id="UP000254387">
    <property type="component" value="Unassembled WGS sequence"/>
</dbReference>
<evidence type="ECO:0000256" key="4">
    <source>
        <dbReference type="ARBA" id="ARBA00023136"/>
    </source>
</evidence>
<keyword evidence="4 5" id="KW-0472">Membrane</keyword>
<dbReference type="Pfam" id="PF07690">
    <property type="entry name" value="MFS_1"/>
    <property type="match status" value="1"/>
</dbReference>
<feature type="transmembrane region" description="Helical" evidence="5">
    <location>
        <begin position="54"/>
        <end position="74"/>
    </location>
</feature>
<dbReference type="PANTHER" id="PTHR43826:SF3">
    <property type="entry name" value="GLUCOSE-6-PHOSPHATE EXCHANGER SLC37A4"/>
    <property type="match status" value="1"/>
</dbReference>
<dbReference type="GO" id="GO:0012505">
    <property type="term" value="C:endomembrane system"/>
    <property type="evidence" value="ECO:0007669"/>
    <property type="project" value="UniProtKB-SubCell"/>
</dbReference>
<comment type="subcellular location">
    <subcellularLocation>
        <location evidence="1">Endomembrane system</location>
        <topology evidence="1">Multi-pass membrane protein</topology>
    </subcellularLocation>
</comment>
<feature type="transmembrane region" description="Helical" evidence="5">
    <location>
        <begin position="21"/>
        <end position="42"/>
    </location>
</feature>
<evidence type="ECO:0000256" key="5">
    <source>
        <dbReference type="SAM" id="Phobius"/>
    </source>
</evidence>
<gene>
    <name evidence="6" type="primary">gudP_1</name>
    <name evidence="6" type="ORF">NCTC5053_02292</name>
</gene>